<evidence type="ECO:0000313" key="3">
    <source>
        <dbReference type="EMBL" id="NWN45542.1"/>
    </source>
</evidence>
<gene>
    <name evidence="3" type="ORF">HR065_00385</name>
</gene>
<name>A0A851H9D2_9MOLU</name>
<keyword evidence="4" id="KW-1185">Reference proteome</keyword>
<dbReference type="EMBL" id="JABUOH010000011">
    <property type="protein sequence ID" value="NWN45542.1"/>
    <property type="molecule type" value="Genomic_DNA"/>
</dbReference>
<organism evidence="3 4">
    <name type="scientific">Candidatus Phytoplasma pruni</name>
    <dbReference type="NCBI Taxonomy" id="479893"/>
    <lineage>
        <taxon>Bacteria</taxon>
        <taxon>Bacillati</taxon>
        <taxon>Mycoplasmatota</taxon>
        <taxon>Mollicutes</taxon>
        <taxon>Acholeplasmatales</taxon>
        <taxon>Acholeplasmataceae</taxon>
        <taxon>Candidatus Phytoplasma</taxon>
        <taxon>16SrIII (X-disease group)</taxon>
    </lineage>
</organism>
<evidence type="ECO:0000256" key="2">
    <source>
        <dbReference type="SAM" id="Phobius"/>
    </source>
</evidence>
<dbReference type="RefSeq" id="WP_178733944.1">
    <property type="nucleotide sequence ID" value="NZ_JABUOH010000011.1"/>
</dbReference>
<protein>
    <submittedName>
        <fullName evidence="3">Uncharacterized protein</fullName>
    </submittedName>
</protein>
<reference evidence="3 4" key="1">
    <citation type="submission" date="2020-06" db="EMBL/GenBank/DDBJ databases">
        <title>Draft genome sequence of Candidatus Phytoplasma pruni (X-disease group, subgroup 16SrIII-B) strain ChTDIII from Argentina.</title>
        <authorList>
            <person name="Fernandez F.D."/>
            <person name="Zuebert C."/>
            <person name="Huettel B."/>
            <person name="Kube M."/>
            <person name="Conci L.R."/>
        </authorList>
    </citation>
    <scope>NUCLEOTIDE SEQUENCE [LARGE SCALE GENOMIC DNA]</scope>
    <source>
        <strain evidence="3 4">ChTDIII</strain>
    </source>
</reference>
<comment type="caution">
    <text evidence="3">The sequence shown here is derived from an EMBL/GenBank/DDBJ whole genome shotgun (WGS) entry which is preliminary data.</text>
</comment>
<feature type="transmembrane region" description="Helical" evidence="2">
    <location>
        <begin position="20"/>
        <end position="40"/>
    </location>
</feature>
<accession>A0A851H9D2</accession>
<keyword evidence="2" id="KW-1133">Transmembrane helix</keyword>
<dbReference type="AlphaFoldDB" id="A0A851H9D2"/>
<proteinExistence type="predicted"/>
<feature type="coiled-coil region" evidence="1">
    <location>
        <begin position="63"/>
        <end position="90"/>
    </location>
</feature>
<keyword evidence="1" id="KW-0175">Coiled coil</keyword>
<dbReference type="Proteomes" id="UP000568109">
    <property type="component" value="Unassembled WGS sequence"/>
</dbReference>
<sequence length="91" mass="10968">MMYPSMFIAQNKLSGIQLTFVIILSIMTFGLGWFFWYPLFKSFAFNRDIKIQQQLSYQIGSEIYNLQKEIEQLEEEIKQMKEQQMIRNLTK</sequence>
<evidence type="ECO:0000313" key="4">
    <source>
        <dbReference type="Proteomes" id="UP000568109"/>
    </source>
</evidence>
<evidence type="ECO:0000256" key="1">
    <source>
        <dbReference type="SAM" id="Coils"/>
    </source>
</evidence>
<keyword evidence="2" id="KW-0472">Membrane</keyword>
<keyword evidence="2" id="KW-0812">Transmembrane</keyword>